<keyword evidence="2" id="KW-1185">Reference proteome</keyword>
<gene>
    <name evidence="1" type="ORF">HMPREF9488_02476</name>
</gene>
<accession>E7GCI4</accession>
<dbReference type="eggNOG" id="ENOG5033C9G">
    <property type="taxonomic scope" value="Bacteria"/>
</dbReference>
<organism evidence="1 2">
    <name type="scientific">Coprobacillus cateniformis</name>
    <dbReference type="NCBI Taxonomy" id="100884"/>
    <lineage>
        <taxon>Bacteria</taxon>
        <taxon>Bacillati</taxon>
        <taxon>Bacillota</taxon>
        <taxon>Erysipelotrichia</taxon>
        <taxon>Erysipelotrichales</taxon>
        <taxon>Coprobacillaceae</taxon>
        <taxon>Coprobacillus</taxon>
    </lineage>
</organism>
<sequence>MESTVDVLMVTQLNQILKDNHIEYSLHTVGGCSCCGLKLCCHGQTYDQKALLDIINKYLATKWLIASYQINDPTILYIDSKFNRKEK</sequence>
<proteinExistence type="predicted"/>
<dbReference type="STRING" id="100884.GCA_000269565_00128"/>
<dbReference type="EMBL" id="ADKX01000039">
    <property type="protein sequence ID" value="EFW04193.1"/>
    <property type="molecule type" value="Genomic_DNA"/>
</dbReference>
<dbReference type="HOGENOM" id="CLU_2492527_0_0_9"/>
<protein>
    <submittedName>
        <fullName evidence="1">Uncharacterized protein</fullName>
    </submittedName>
</protein>
<name>E7GCI4_9FIRM</name>
<dbReference type="AlphaFoldDB" id="E7GCI4"/>
<evidence type="ECO:0000313" key="2">
    <source>
        <dbReference type="Proteomes" id="UP000003157"/>
    </source>
</evidence>
<dbReference type="RefSeq" id="WP_008789564.1">
    <property type="nucleotide sequence ID" value="NZ_AKCB01000001.1"/>
</dbReference>
<dbReference type="GeneID" id="78228061"/>
<dbReference type="OrthoDB" id="1649040at2"/>
<reference evidence="1 2" key="1">
    <citation type="submission" date="2010-12" db="EMBL/GenBank/DDBJ databases">
        <title>The Genome Sequence of Coprobacillus sp. strain 29_1.</title>
        <authorList>
            <consortium name="The Broad Institute Genome Sequencing Platform"/>
            <person name="Earl A."/>
            <person name="Ward D."/>
            <person name="Feldgarden M."/>
            <person name="Gevers D."/>
            <person name="Daigneault M."/>
            <person name="Sibley C.D."/>
            <person name="White A."/>
            <person name="Strauss J."/>
            <person name="Allen-Vercoe E."/>
            <person name="Young S.K."/>
            <person name="Zeng Q."/>
            <person name="Gargeya S."/>
            <person name="Fitzgerald M."/>
            <person name="Haas B."/>
            <person name="Abouelleil A."/>
            <person name="Alvarado L."/>
            <person name="Arachchi H.M."/>
            <person name="Berlin A."/>
            <person name="Brown A."/>
            <person name="Chapman S.B."/>
            <person name="Chen Z."/>
            <person name="Dunbar C."/>
            <person name="Freedman E."/>
            <person name="Gearin G."/>
            <person name="Gellesch M."/>
            <person name="Goldberg J."/>
            <person name="Griggs A."/>
            <person name="Gujja S."/>
            <person name="Heilman E."/>
            <person name="Heiman D."/>
            <person name="Howarth C."/>
            <person name="Larson L."/>
            <person name="Lui A."/>
            <person name="MacDonald P.J.P."/>
            <person name="Mehta T."/>
            <person name="Montmayeur A."/>
            <person name="Murphy C."/>
            <person name="Neiman D."/>
            <person name="Pearson M."/>
            <person name="Priest M."/>
            <person name="Roberts A."/>
            <person name="Saif S."/>
            <person name="Shea T."/>
            <person name="Shenoy N."/>
            <person name="Sisk P."/>
            <person name="Stolte C."/>
            <person name="Sykes S."/>
            <person name="White J."/>
            <person name="Yandava C."/>
            <person name="Nusbaum C."/>
            <person name="Birren B."/>
        </authorList>
    </citation>
    <scope>NUCLEOTIDE SEQUENCE [LARGE SCALE GENOMIC DNA]</scope>
    <source>
        <strain evidence="1 2">29_1</strain>
    </source>
</reference>
<dbReference type="Proteomes" id="UP000003157">
    <property type="component" value="Unassembled WGS sequence"/>
</dbReference>
<evidence type="ECO:0000313" key="1">
    <source>
        <dbReference type="EMBL" id="EFW04193.1"/>
    </source>
</evidence>
<comment type="caution">
    <text evidence="1">The sequence shown here is derived from an EMBL/GenBank/DDBJ whole genome shotgun (WGS) entry which is preliminary data.</text>
</comment>